<evidence type="ECO:0000313" key="2">
    <source>
        <dbReference type="EMBL" id="ETI66273.1"/>
    </source>
</evidence>
<evidence type="ECO:0000313" key="3">
    <source>
        <dbReference type="Proteomes" id="UP000018877"/>
    </source>
</evidence>
<sequence>MKKLLIALSVVSFSVLPTFQVANADTGNQEELLLEPFRLPESFIFLIISSPSINNLADWID</sequence>
<feature type="chain" id="PRO_5044507279" evidence="1">
    <location>
        <begin position="25"/>
        <end position="61"/>
    </location>
</feature>
<dbReference type="Proteomes" id="UP000018877">
    <property type="component" value="Unassembled WGS sequence"/>
</dbReference>
<protein>
    <submittedName>
        <fullName evidence="2">Uncharacterized protein</fullName>
    </submittedName>
</protein>
<feature type="signal peptide" evidence="1">
    <location>
        <begin position="1"/>
        <end position="24"/>
    </location>
</feature>
<proteinExistence type="predicted"/>
<comment type="caution">
    <text evidence="2">The sequence shown here is derived from an EMBL/GenBank/DDBJ whole genome shotgun (WGS) entry which is preliminary data.</text>
</comment>
<evidence type="ECO:0000256" key="1">
    <source>
        <dbReference type="SAM" id="SignalP"/>
    </source>
</evidence>
<organism evidence="2 3">
    <name type="scientific">Neobacillus vireti LMG 21834</name>
    <dbReference type="NCBI Taxonomy" id="1131730"/>
    <lineage>
        <taxon>Bacteria</taxon>
        <taxon>Bacillati</taxon>
        <taxon>Bacillota</taxon>
        <taxon>Bacilli</taxon>
        <taxon>Bacillales</taxon>
        <taxon>Bacillaceae</taxon>
        <taxon>Neobacillus</taxon>
    </lineage>
</organism>
<keyword evidence="1" id="KW-0732">Signal</keyword>
<dbReference type="RefSeq" id="WP_024030846.1">
    <property type="nucleotide sequence ID" value="NZ_ALAN01000155.1"/>
</dbReference>
<gene>
    <name evidence="2" type="ORF">BAVI_23433</name>
</gene>
<keyword evidence="3" id="KW-1185">Reference proteome</keyword>
<dbReference type="AlphaFoldDB" id="A0AB94IGN5"/>
<reference evidence="2 3" key="1">
    <citation type="journal article" date="2014" name="Environ. Microbiol.">
        <title>The nitrate-ammonifying and nosZ-carrying bacterium Bacillus vireti is a potent source and sink for nitric and nitrous oxide under high nitrate conditions.</title>
        <authorList>
            <person name="Mania D."/>
            <person name="Heylen K."/>
            <person name="van Spanning R.J."/>
            <person name="Frostegard A."/>
        </authorList>
    </citation>
    <scope>NUCLEOTIDE SEQUENCE [LARGE SCALE GENOMIC DNA]</scope>
    <source>
        <strain evidence="2 3">LMG 21834</strain>
    </source>
</reference>
<dbReference type="EMBL" id="ALAN01000155">
    <property type="protein sequence ID" value="ETI66273.1"/>
    <property type="molecule type" value="Genomic_DNA"/>
</dbReference>
<accession>A0AB94IGN5</accession>
<name>A0AB94IGN5_9BACI</name>